<accession>A0A427TBD5</accession>
<keyword evidence="3" id="KW-1185">Reference proteome</keyword>
<evidence type="ECO:0000259" key="1">
    <source>
        <dbReference type="Pfam" id="PF19493"/>
    </source>
</evidence>
<organism evidence="2 3">
    <name type="scientific">Amycolatopsis eburnea</name>
    <dbReference type="NCBI Taxonomy" id="2267691"/>
    <lineage>
        <taxon>Bacteria</taxon>
        <taxon>Bacillati</taxon>
        <taxon>Actinomycetota</taxon>
        <taxon>Actinomycetes</taxon>
        <taxon>Pseudonocardiales</taxon>
        <taxon>Pseudonocardiaceae</taxon>
        <taxon>Amycolatopsis</taxon>
    </lineage>
</organism>
<comment type="caution">
    <text evidence="2">The sequence shown here is derived from an EMBL/GenBank/DDBJ whole genome shotgun (WGS) entry which is preliminary data.</text>
</comment>
<dbReference type="Proteomes" id="UP000267081">
    <property type="component" value="Unassembled WGS sequence"/>
</dbReference>
<evidence type="ECO:0000313" key="2">
    <source>
        <dbReference type="EMBL" id="RSD19707.1"/>
    </source>
</evidence>
<dbReference type="OrthoDB" id="574243at2"/>
<dbReference type="Pfam" id="PF19493">
    <property type="entry name" value="Trypco1"/>
    <property type="match status" value="1"/>
</dbReference>
<reference evidence="2 3" key="1">
    <citation type="submission" date="2018-12" db="EMBL/GenBank/DDBJ databases">
        <title>Amycolatopsis eburnea sp. nov. actinomycete associate with arbuscular mycorrhiza fungal spore.</title>
        <authorList>
            <person name="Lumyong S."/>
            <person name="Chaiya L."/>
        </authorList>
    </citation>
    <scope>NUCLEOTIDE SEQUENCE [LARGE SCALE GENOMIC DNA]</scope>
    <source>
        <strain evidence="2 3">GLM-1</strain>
    </source>
</reference>
<feature type="domain" description="Trypsin-co-occurring" evidence="1">
    <location>
        <begin position="11"/>
        <end position="96"/>
    </location>
</feature>
<dbReference type="NCBIfam" id="NF041216">
    <property type="entry name" value="CU044_2847_fam"/>
    <property type="match status" value="1"/>
</dbReference>
<dbReference type="RefSeq" id="WP_125308506.1">
    <property type="nucleotide sequence ID" value="NZ_RSEC01000036.1"/>
</dbReference>
<sequence length="107" mass="11146">MASEVVSYGVDGETVVRVEIEPTAGFRPASPGQIVGHVARAAEPAIEAARVIIEKVKKAKPTEAKVKFGVKVSGGSDWFVAKTSAEANFEITVTWKADSASADKGSA</sequence>
<dbReference type="EMBL" id="RSEC01000036">
    <property type="protein sequence ID" value="RSD19707.1"/>
    <property type="molecule type" value="Genomic_DNA"/>
</dbReference>
<protein>
    <recommendedName>
        <fullName evidence="1">Trypsin-co-occurring domain-containing protein</fullName>
    </recommendedName>
</protein>
<name>A0A427TBD5_9PSEU</name>
<proteinExistence type="predicted"/>
<gene>
    <name evidence="2" type="ORF">EIY87_15715</name>
</gene>
<dbReference type="AlphaFoldDB" id="A0A427TBD5"/>
<evidence type="ECO:0000313" key="3">
    <source>
        <dbReference type="Proteomes" id="UP000267081"/>
    </source>
</evidence>
<dbReference type="InterPro" id="IPR045794">
    <property type="entry name" value="Trypco1"/>
</dbReference>